<dbReference type="InterPro" id="IPR036691">
    <property type="entry name" value="Endo/exonu/phosph_ase_sf"/>
</dbReference>
<proteinExistence type="predicted"/>
<dbReference type="Gene3D" id="3.60.10.10">
    <property type="entry name" value="Endonuclease/exonuclease/phosphatase"/>
    <property type="match status" value="1"/>
</dbReference>
<dbReference type="AlphaFoldDB" id="A7T2B1"/>
<keyword evidence="3" id="KW-1185">Reference proteome</keyword>
<gene>
    <name evidence="2" type="ORF">NEMVEDRAFT_v1g221296</name>
</gene>
<evidence type="ECO:0000313" key="2">
    <source>
        <dbReference type="EMBL" id="EDO29905.1"/>
    </source>
</evidence>
<organism evidence="2 3">
    <name type="scientific">Nematostella vectensis</name>
    <name type="common">Starlet sea anemone</name>
    <dbReference type="NCBI Taxonomy" id="45351"/>
    <lineage>
        <taxon>Eukaryota</taxon>
        <taxon>Metazoa</taxon>
        <taxon>Cnidaria</taxon>
        <taxon>Anthozoa</taxon>
        <taxon>Hexacorallia</taxon>
        <taxon>Actiniaria</taxon>
        <taxon>Edwardsiidae</taxon>
        <taxon>Nematostella</taxon>
    </lineage>
</organism>
<dbReference type="InParanoid" id="A7T2B1"/>
<feature type="domain" description="Endonuclease/exonuclease/phosphatase" evidence="1">
    <location>
        <begin position="146"/>
        <end position="333"/>
    </location>
</feature>
<accession>A7T2B1</accession>
<dbReference type="SUPFAM" id="SSF56219">
    <property type="entry name" value="DNase I-like"/>
    <property type="match status" value="1"/>
</dbReference>
<reference evidence="2 3" key="1">
    <citation type="journal article" date="2007" name="Science">
        <title>Sea anemone genome reveals ancestral eumetazoan gene repertoire and genomic organization.</title>
        <authorList>
            <person name="Putnam N.H."/>
            <person name="Srivastava M."/>
            <person name="Hellsten U."/>
            <person name="Dirks B."/>
            <person name="Chapman J."/>
            <person name="Salamov A."/>
            <person name="Terry A."/>
            <person name="Shapiro H."/>
            <person name="Lindquist E."/>
            <person name="Kapitonov V.V."/>
            <person name="Jurka J."/>
            <person name="Genikhovich G."/>
            <person name="Grigoriev I.V."/>
            <person name="Lucas S.M."/>
            <person name="Steele R.E."/>
            <person name="Finnerty J.R."/>
            <person name="Technau U."/>
            <person name="Martindale M.Q."/>
            <person name="Rokhsar D.S."/>
        </authorList>
    </citation>
    <scope>NUCLEOTIDE SEQUENCE [LARGE SCALE GENOMIC DNA]</scope>
    <source>
        <strain evidence="3">CH2 X CH6</strain>
    </source>
</reference>
<dbReference type="Pfam" id="PF03372">
    <property type="entry name" value="Exo_endo_phos"/>
    <property type="match status" value="1"/>
</dbReference>
<dbReference type="Proteomes" id="UP000001593">
    <property type="component" value="Unassembled WGS sequence"/>
</dbReference>
<evidence type="ECO:0000259" key="1">
    <source>
        <dbReference type="Pfam" id="PF03372"/>
    </source>
</evidence>
<name>A7T2B1_NEMVE</name>
<dbReference type="PhylomeDB" id="A7T2B1"/>
<dbReference type="InterPro" id="IPR005135">
    <property type="entry name" value="Endo/exonuclease/phosphatase"/>
</dbReference>
<dbReference type="EMBL" id="DS470225">
    <property type="protein sequence ID" value="EDO29905.1"/>
    <property type="molecule type" value="Genomic_DNA"/>
</dbReference>
<sequence>MSEATHDVNIAVSGLTTRSDSSDLANRVRETNRILRSFCNQKDWQFSANNNINRSHLNASGLYLNPSGTTALQRNFKSLLNNSFDESVSIGNSLSQLSNSFSCNPDPFSTAPLDTGTTILNGPKCRGFKMAFLNIVSIPNYIDEIRISHLFKSFDLLSFSETRLDSTFSDGEVRIPGYDIIRKDRNRNVGGVCLYLRSSINYCIRNDLVPDSVEAVCVEITKPHSRPFFVSIIYRPESPIDYFNDLEQLIKAVDDVNKEHVMLGDLNCCLVKRPIENKTKRLKKIYETYQLSQLLNEPTRITMHSKSLIDHFVTSCPKKINSSGVIHLGFSDHSLIYGIRKINPYKSSREKANTIEIRNMKKFNQELFARDLLAQPWEQIVLCPDANKMWDFWRDLFLNVLDKHAPVQLKKKKAFSDPWVTQELRELIIHRDKAKRKAVVSKTVV</sequence>
<protein>
    <recommendedName>
        <fullName evidence="1">Endonuclease/exonuclease/phosphatase domain-containing protein</fullName>
    </recommendedName>
</protein>
<dbReference type="eggNOG" id="ENOG502S7Z5">
    <property type="taxonomic scope" value="Eukaryota"/>
</dbReference>
<evidence type="ECO:0000313" key="3">
    <source>
        <dbReference type="Proteomes" id="UP000001593"/>
    </source>
</evidence>
<dbReference type="PANTHER" id="PTHR36191:SF11">
    <property type="entry name" value="BRCT DOMAIN-CONTAINING PROTEIN"/>
    <property type="match status" value="1"/>
</dbReference>
<dbReference type="GO" id="GO:0003824">
    <property type="term" value="F:catalytic activity"/>
    <property type="evidence" value="ECO:0007669"/>
    <property type="project" value="InterPro"/>
</dbReference>
<dbReference type="HOGENOM" id="CLU_620090_0_0_1"/>
<dbReference type="PANTHER" id="PTHR36191">
    <property type="entry name" value="ENDO/EXONUCLEASE/PHOSPHATASE DOMAIN-CONTAINING PROTEIN-RELATED"/>
    <property type="match status" value="1"/>
</dbReference>
<dbReference type="STRING" id="45351.A7T2B1"/>